<keyword evidence="9" id="KW-0449">Lipoprotein</keyword>
<evidence type="ECO:0000256" key="14">
    <source>
        <dbReference type="SAM" id="SignalP"/>
    </source>
</evidence>
<dbReference type="InterPro" id="IPR011330">
    <property type="entry name" value="Glyco_hydro/deAcase_b/a-brl"/>
</dbReference>
<sequence>MRLFVPFGHVVSIALLILPVRAGSDHLQPDHVNILRRQQAGTPLPAAASSTGRHSPQEPTSSLPAAAAATASSSGNIPAQASYGPGSINPFVAGAPPLPDVSNFDFSDFPPLDQPPPLNTPQMRAWIASVDLTKAPTWSPTGLNGCSNSTVNAQAMQEAGPDGRCWWTCQKVQGQKCTRKTDITYCPTKNTWGASFDDGPSDNTPRLLSYLSSKDIKATFFVVGSRVISRPATLQAEYMAGHQISVHTWSHRSLGHSTSDGVTPNTMRPPYGDIDDRVRYISLALGLTPIIWTQAGFNTFDTQDWRLEDPNQHVTQTDVLGTLNSFLDASRALSTGFIVLAHDLYASSVDLAINHILPSAVAFRPQLSLQLIVTCLGEPNSGAYIETRVNGTDLVAVNSTARSSAASTVEPNSTVSAMVTAMVTATLSRLSSPSSLAAAAATSSRTSGVALSKEASVLTMLAAIISCVAVCTSM</sequence>
<protein>
    <recommendedName>
        <fullName evidence="11">chitin deacetylase</fullName>
        <ecNumber evidence="11">3.5.1.41</ecNumber>
    </recommendedName>
</protein>
<dbReference type="STRING" id="269621.A0A238FH87"/>
<evidence type="ECO:0000256" key="10">
    <source>
        <dbReference type="ARBA" id="ARBA00023326"/>
    </source>
</evidence>
<dbReference type="GO" id="GO:0009272">
    <property type="term" value="P:fungal-type cell wall biogenesis"/>
    <property type="evidence" value="ECO:0007669"/>
    <property type="project" value="UniProtKB-ARBA"/>
</dbReference>
<keyword evidence="17" id="KW-1185">Reference proteome</keyword>
<evidence type="ECO:0000256" key="8">
    <source>
        <dbReference type="ARBA" id="ARBA00023285"/>
    </source>
</evidence>
<keyword evidence="6" id="KW-0146">Chitin degradation</keyword>
<keyword evidence="5" id="KW-0378">Hydrolase</keyword>
<gene>
    <name evidence="16" type="ORF">BQ2448_1902</name>
</gene>
<evidence type="ECO:0000256" key="12">
    <source>
        <dbReference type="ARBA" id="ARBA00048494"/>
    </source>
</evidence>
<evidence type="ECO:0000256" key="9">
    <source>
        <dbReference type="ARBA" id="ARBA00023288"/>
    </source>
</evidence>
<dbReference type="PANTHER" id="PTHR10587:SF133">
    <property type="entry name" value="CHITIN DEACETYLASE 1-RELATED"/>
    <property type="match status" value="1"/>
</dbReference>
<feature type="compositionally biased region" description="Low complexity" evidence="13">
    <location>
        <begin position="59"/>
        <end position="74"/>
    </location>
</feature>
<evidence type="ECO:0000256" key="7">
    <source>
        <dbReference type="ARBA" id="ARBA00023277"/>
    </source>
</evidence>
<organism evidence="16 17">
    <name type="scientific">Microbotryum intermedium</name>
    <dbReference type="NCBI Taxonomy" id="269621"/>
    <lineage>
        <taxon>Eukaryota</taxon>
        <taxon>Fungi</taxon>
        <taxon>Dikarya</taxon>
        <taxon>Basidiomycota</taxon>
        <taxon>Pucciniomycotina</taxon>
        <taxon>Microbotryomycetes</taxon>
        <taxon>Microbotryales</taxon>
        <taxon>Microbotryaceae</taxon>
        <taxon>Microbotryum</taxon>
    </lineage>
</organism>
<evidence type="ECO:0000313" key="16">
    <source>
        <dbReference type="EMBL" id="SCV70508.1"/>
    </source>
</evidence>
<reference evidence="17" key="1">
    <citation type="submission" date="2016-09" db="EMBL/GenBank/DDBJ databases">
        <authorList>
            <person name="Jeantristanb JTB J.-T."/>
            <person name="Ricardo R."/>
        </authorList>
    </citation>
    <scope>NUCLEOTIDE SEQUENCE [LARGE SCALE GENOMIC DNA]</scope>
</reference>
<dbReference type="GO" id="GO:0046872">
    <property type="term" value="F:metal ion binding"/>
    <property type="evidence" value="ECO:0007669"/>
    <property type="project" value="UniProtKB-KW"/>
</dbReference>
<evidence type="ECO:0000256" key="13">
    <source>
        <dbReference type="SAM" id="MobiDB-lite"/>
    </source>
</evidence>
<dbReference type="PANTHER" id="PTHR10587">
    <property type="entry name" value="GLYCOSYL TRANSFERASE-RELATED"/>
    <property type="match status" value="1"/>
</dbReference>
<dbReference type="OrthoDB" id="407355at2759"/>
<keyword evidence="3" id="KW-0325">Glycoprotein</keyword>
<keyword evidence="4" id="KW-0479">Metal-binding</keyword>
<evidence type="ECO:0000256" key="3">
    <source>
        <dbReference type="ARBA" id="ARBA00022622"/>
    </source>
</evidence>
<feature type="chain" id="PRO_5012918200" description="chitin deacetylase" evidence="14">
    <location>
        <begin position="23"/>
        <end position="474"/>
    </location>
</feature>
<dbReference type="Pfam" id="PF01522">
    <property type="entry name" value="Polysacc_deac_1"/>
    <property type="match status" value="1"/>
</dbReference>
<dbReference type="GO" id="GO:0004099">
    <property type="term" value="F:chitin deacetylase activity"/>
    <property type="evidence" value="ECO:0007669"/>
    <property type="project" value="UniProtKB-EC"/>
</dbReference>
<feature type="compositionally biased region" description="Polar residues" evidence="13">
    <location>
        <begin position="48"/>
        <end position="58"/>
    </location>
</feature>
<evidence type="ECO:0000256" key="6">
    <source>
        <dbReference type="ARBA" id="ARBA00023024"/>
    </source>
</evidence>
<evidence type="ECO:0000256" key="4">
    <source>
        <dbReference type="ARBA" id="ARBA00022723"/>
    </source>
</evidence>
<evidence type="ECO:0000313" key="17">
    <source>
        <dbReference type="Proteomes" id="UP000198372"/>
    </source>
</evidence>
<dbReference type="EMBL" id="FMSP01000005">
    <property type="protein sequence ID" value="SCV70508.1"/>
    <property type="molecule type" value="Genomic_DNA"/>
</dbReference>
<dbReference type="AlphaFoldDB" id="A0A238FH87"/>
<dbReference type="GO" id="GO:0005886">
    <property type="term" value="C:plasma membrane"/>
    <property type="evidence" value="ECO:0007669"/>
    <property type="project" value="UniProtKB-SubCell"/>
</dbReference>
<dbReference type="GO" id="GO:0000272">
    <property type="term" value="P:polysaccharide catabolic process"/>
    <property type="evidence" value="ECO:0007669"/>
    <property type="project" value="UniProtKB-KW"/>
</dbReference>
<comment type="catalytic activity">
    <reaction evidence="12">
        <text>[(1-&gt;4)-N-acetyl-beta-D-glucosaminyl](n) + n H2O = chitosan + n acetate</text>
        <dbReference type="Rhea" id="RHEA:10464"/>
        <dbReference type="Rhea" id="RHEA-COMP:9593"/>
        <dbReference type="Rhea" id="RHEA-COMP:9597"/>
        <dbReference type="ChEBI" id="CHEBI:15377"/>
        <dbReference type="ChEBI" id="CHEBI:17029"/>
        <dbReference type="ChEBI" id="CHEBI:30089"/>
        <dbReference type="ChEBI" id="CHEBI:57704"/>
        <dbReference type="EC" id="3.5.1.41"/>
    </reaction>
    <physiologicalReaction direction="left-to-right" evidence="12">
        <dbReference type="Rhea" id="RHEA:10465"/>
    </physiologicalReaction>
</comment>
<comment type="subcellular location">
    <subcellularLocation>
        <location evidence="2">Cell membrane</location>
        <topology evidence="2">Lipid-anchor</topology>
        <topology evidence="2">GPI-anchor</topology>
    </subcellularLocation>
</comment>
<keyword evidence="14" id="KW-0732">Signal</keyword>
<dbReference type="SUPFAM" id="SSF88713">
    <property type="entry name" value="Glycoside hydrolase/deacetylase"/>
    <property type="match status" value="1"/>
</dbReference>
<keyword evidence="10" id="KW-0624">Polysaccharide degradation</keyword>
<dbReference type="GO" id="GO:0006032">
    <property type="term" value="P:chitin catabolic process"/>
    <property type="evidence" value="ECO:0007669"/>
    <property type="project" value="UniProtKB-KW"/>
</dbReference>
<dbReference type="Proteomes" id="UP000198372">
    <property type="component" value="Unassembled WGS sequence"/>
</dbReference>
<feature type="domain" description="NodB homology" evidence="15">
    <location>
        <begin position="190"/>
        <end position="292"/>
    </location>
</feature>
<dbReference type="PROSITE" id="PS51677">
    <property type="entry name" value="NODB"/>
    <property type="match status" value="1"/>
</dbReference>
<evidence type="ECO:0000256" key="1">
    <source>
        <dbReference type="ARBA" id="ARBA00001941"/>
    </source>
</evidence>
<dbReference type="GO" id="GO:0098552">
    <property type="term" value="C:side of membrane"/>
    <property type="evidence" value="ECO:0007669"/>
    <property type="project" value="UniProtKB-KW"/>
</dbReference>
<comment type="cofactor">
    <cofactor evidence="1">
        <name>Co(2+)</name>
        <dbReference type="ChEBI" id="CHEBI:48828"/>
    </cofactor>
</comment>
<name>A0A238FH87_9BASI</name>
<dbReference type="InterPro" id="IPR050248">
    <property type="entry name" value="Polysacc_deacetylase_ArnD"/>
</dbReference>
<accession>A0A238FH87</accession>
<evidence type="ECO:0000256" key="5">
    <source>
        <dbReference type="ARBA" id="ARBA00022801"/>
    </source>
</evidence>
<evidence type="ECO:0000256" key="11">
    <source>
        <dbReference type="ARBA" id="ARBA00024056"/>
    </source>
</evidence>
<keyword evidence="3" id="KW-0472">Membrane</keyword>
<keyword evidence="7" id="KW-0119">Carbohydrate metabolism</keyword>
<evidence type="ECO:0000256" key="2">
    <source>
        <dbReference type="ARBA" id="ARBA00004609"/>
    </source>
</evidence>
<proteinExistence type="predicted"/>
<dbReference type="Gene3D" id="3.20.20.370">
    <property type="entry name" value="Glycoside hydrolase/deacetylase"/>
    <property type="match status" value="2"/>
</dbReference>
<feature type="signal peptide" evidence="14">
    <location>
        <begin position="1"/>
        <end position="22"/>
    </location>
</feature>
<dbReference type="EC" id="3.5.1.41" evidence="11"/>
<dbReference type="InterPro" id="IPR002509">
    <property type="entry name" value="NODB_dom"/>
</dbReference>
<keyword evidence="3" id="KW-0336">GPI-anchor</keyword>
<evidence type="ECO:0000259" key="15">
    <source>
        <dbReference type="PROSITE" id="PS51677"/>
    </source>
</evidence>
<feature type="region of interest" description="Disordered" evidence="13">
    <location>
        <begin position="41"/>
        <end position="77"/>
    </location>
</feature>
<keyword evidence="8" id="KW-0170">Cobalt</keyword>